<protein>
    <submittedName>
        <fullName evidence="9">DNA segregation ATPase FtsK/SpoIIIE, S-DNA-T family</fullName>
    </submittedName>
</protein>
<dbReference type="InterPro" id="IPR027417">
    <property type="entry name" value="P-loop_NTPase"/>
</dbReference>
<evidence type="ECO:0000313" key="10">
    <source>
        <dbReference type="Proteomes" id="UP000193355"/>
    </source>
</evidence>
<feature type="transmembrane region" description="Helical" evidence="7">
    <location>
        <begin position="66"/>
        <end position="88"/>
    </location>
</feature>
<dbReference type="Pfam" id="PF01580">
    <property type="entry name" value="FtsK_SpoIIIE"/>
    <property type="match status" value="1"/>
</dbReference>
<keyword evidence="7" id="KW-0472">Membrane</keyword>
<sequence>MTNENDVDLVIRRRKRRLTQQDKRYKRTFVFRLCCLIFFIFSLYLLGAICTSWTGLWGRSLGNAILFPVGGAVVVPTMFISYLLFGVSTGRAIVNLKSQILGSVFLTVSFFILTCFMDMAGSSYRLADPGWLGEALSKGMVGTVGTLGAFLLGFVMLFLSVVIYGVMPLDRDNAKMIVKKAQTMARGIIIKLRHIKIKKRGHGEEDLPMSDIDDFSSEIPKIIVKPTEPSDLSEDFEPQPEREDLDVHLEEEEREEVVTGESLLSQIKPERKVSFSDQTPIDSHSTGKTEHKEEKRSLPMEFFGVENNDFPGNDPMVLRQKGLDIVTALANFGVEAELANAMEGPTVVQYQIQLAPGVKVSKVAGLSKDLAVAMAVQSLRVEAPIPGTSYVGIEVPNKRRRPVTLRSVMESDSFSDCDSILPLPIGLAIDGSPMVIGLEDLPHLLVAGTTGSGKSVFVTSCITALCATRTPSELRFILIDPKRVEMAIYEKLPHVLAKPVVDPHKAVQALGWAVREMERRYEVFARLRVKNLEGYNHKSDDMLPHIVIVVDELADLMFTASKDVEDYICRLAQMARATGIHLILATQRPSVNVITGLIKANIPARAAFTLPSQTDSRTIIDVSGAQQLLGKGDMLFTSTKYPKPVRVQAPFIDEESSFKVIESLREAFGDPKYVELEDPKAKNGNGIGDFMEDERLEEAVRLVMQTGIASASRLQRQMRVGFTRAARMIDIMEQMGIIGPQEGSKPREIYVDEERAEEIIEECRR</sequence>
<accession>A0A1X7I517</accession>
<feature type="transmembrane region" description="Helical" evidence="7">
    <location>
        <begin position="100"/>
        <end position="120"/>
    </location>
</feature>
<feature type="compositionally biased region" description="Polar residues" evidence="6">
    <location>
        <begin position="275"/>
        <end position="284"/>
    </location>
</feature>
<keyword evidence="10" id="KW-1185">Reference proteome</keyword>
<dbReference type="SMART" id="SM00843">
    <property type="entry name" value="Ftsk_gamma"/>
    <property type="match status" value="1"/>
</dbReference>
<dbReference type="PANTHER" id="PTHR22683">
    <property type="entry name" value="SPORULATION PROTEIN RELATED"/>
    <property type="match status" value="1"/>
</dbReference>
<dbReference type="GO" id="GO:0005524">
    <property type="term" value="F:ATP binding"/>
    <property type="evidence" value="ECO:0007669"/>
    <property type="project" value="UniProtKB-UniRule"/>
</dbReference>
<dbReference type="Proteomes" id="UP000193355">
    <property type="component" value="Unassembled WGS sequence"/>
</dbReference>
<dbReference type="SUPFAM" id="SSF46785">
    <property type="entry name" value="Winged helix' DNA-binding domain"/>
    <property type="match status" value="1"/>
</dbReference>
<evidence type="ECO:0000259" key="8">
    <source>
        <dbReference type="PROSITE" id="PS50901"/>
    </source>
</evidence>
<dbReference type="AlphaFoldDB" id="A0A1X7I517"/>
<dbReference type="PROSITE" id="PS50901">
    <property type="entry name" value="FTSK"/>
    <property type="match status" value="1"/>
</dbReference>
<evidence type="ECO:0000256" key="2">
    <source>
        <dbReference type="ARBA" id="ARBA00022741"/>
    </source>
</evidence>
<evidence type="ECO:0000256" key="5">
    <source>
        <dbReference type="PROSITE-ProRule" id="PRU00289"/>
    </source>
</evidence>
<evidence type="ECO:0000256" key="1">
    <source>
        <dbReference type="ARBA" id="ARBA00006474"/>
    </source>
</evidence>
<feature type="binding site" evidence="5">
    <location>
        <begin position="448"/>
        <end position="455"/>
    </location>
    <ligand>
        <name>ATP</name>
        <dbReference type="ChEBI" id="CHEBI:30616"/>
    </ligand>
</feature>
<comment type="similarity">
    <text evidence="1">Belongs to the FtsK/SpoIIIE/SftA family.</text>
</comment>
<evidence type="ECO:0000256" key="7">
    <source>
        <dbReference type="SAM" id="Phobius"/>
    </source>
</evidence>
<dbReference type="EMBL" id="FXBB01000001">
    <property type="protein sequence ID" value="SMG08836.1"/>
    <property type="molecule type" value="Genomic_DNA"/>
</dbReference>
<keyword evidence="7" id="KW-0812">Transmembrane</keyword>
<keyword evidence="4" id="KW-0238">DNA-binding</keyword>
<evidence type="ECO:0000256" key="3">
    <source>
        <dbReference type="ARBA" id="ARBA00022840"/>
    </source>
</evidence>
<organism evidence="9 10">
    <name type="scientific">Dethiosulfovibrio salsuginis</name>
    <dbReference type="NCBI Taxonomy" id="561720"/>
    <lineage>
        <taxon>Bacteria</taxon>
        <taxon>Thermotogati</taxon>
        <taxon>Synergistota</taxon>
        <taxon>Synergistia</taxon>
        <taxon>Synergistales</taxon>
        <taxon>Dethiosulfovibrionaceae</taxon>
        <taxon>Dethiosulfovibrio</taxon>
    </lineage>
</organism>
<keyword evidence="2 5" id="KW-0547">Nucleotide-binding</keyword>
<dbReference type="InterPro" id="IPR018541">
    <property type="entry name" value="Ftsk_gamma"/>
</dbReference>
<dbReference type="OrthoDB" id="9807790at2"/>
<feature type="domain" description="FtsK" evidence="8">
    <location>
        <begin position="431"/>
        <end position="617"/>
    </location>
</feature>
<feature type="compositionally biased region" description="Basic and acidic residues" evidence="6">
    <location>
        <begin position="285"/>
        <end position="295"/>
    </location>
</feature>
<keyword evidence="7" id="KW-1133">Transmembrane helix</keyword>
<name>A0A1X7I517_9BACT</name>
<reference evidence="10" key="1">
    <citation type="submission" date="2017-04" db="EMBL/GenBank/DDBJ databases">
        <authorList>
            <person name="Varghese N."/>
            <person name="Submissions S."/>
        </authorList>
    </citation>
    <scope>NUCLEOTIDE SEQUENCE [LARGE SCALE GENOMIC DNA]</scope>
    <source>
        <strain evidence="10">USBA 82</strain>
    </source>
</reference>
<proteinExistence type="inferred from homology"/>
<feature type="region of interest" description="Disordered" evidence="6">
    <location>
        <begin position="269"/>
        <end position="295"/>
    </location>
</feature>
<gene>
    <name evidence="9" type="ORF">SAMN06275492_10162</name>
</gene>
<keyword evidence="3 5" id="KW-0067">ATP-binding</keyword>
<dbReference type="InterPro" id="IPR036388">
    <property type="entry name" value="WH-like_DNA-bd_sf"/>
</dbReference>
<dbReference type="Gene3D" id="3.30.980.40">
    <property type="match status" value="1"/>
</dbReference>
<feature type="transmembrane region" description="Helical" evidence="7">
    <location>
        <begin position="29"/>
        <end position="54"/>
    </location>
</feature>
<dbReference type="Pfam" id="PF09397">
    <property type="entry name" value="FtsK_gamma"/>
    <property type="match status" value="1"/>
</dbReference>
<dbReference type="InterPro" id="IPR050206">
    <property type="entry name" value="FtsK/SpoIIIE/SftA"/>
</dbReference>
<feature type="transmembrane region" description="Helical" evidence="7">
    <location>
        <begin position="140"/>
        <end position="166"/>
    </location>
</feature>
<dbReference type="Gene3D" id="3.40.50.300">
    <property type="entry name" value="P-loop containing nucleotide triphosphate hydrolases"/>
    <property type="match status" value="1"/>
</dbReference>
<evidence type="ECO:0000256" key="6">
    <source>
        <dbReference type="SAM" id="MobiDB-lite"/>
    </source>
</evidence>
<dbReference type="InterPro" id="IPR041027">
    <property type="entry name" value="FtsK_alpha"/>
</dbReference>
<dbReference type="InterPro" id="IPR036390">
    <property type="entry name" value="WH_DNA-bd_sf"/>
</dbReference>
<dbReference type="Pfam" id="PF17854">
    <property type="entry name" value="FtsK_alpha"/>
    <property type="match status" value="1"/>
</dbReference>
<dbReference type="InterPro" id="IPR002543">
    <property type="entry name" value="FtsK_dom"/>
</dbReference>
<dbReference type="SUPFAM" id="SSF52540">
    <property type="entry name" value="P-loop containing nucleoside triphosphate hydrolases"/>
    <property type="match status" value="1"/>
</dbReference>
<dbReference type="Gene3D" id="1.10.10.10">
    <property type="entry name" value="Winged helix-like DNA-binding domain superfamily/Winged helix DNA-binding domain"/>
    <property type="match status" value="1"/>
</dbReference>
<evidence type="ECO:0000256" key="4">
    <source>
        <dbReference type="ARBA" id="ARBA00023125"/>
    </source>
</evidence>
<dbReference type="STRING" id="561720.SAMN06275492_10162"/>
<dbReference type="PANTHER" id="PTHR22683:SF41">
    <property type="entry name" value="DNA TRANSLOCASE FTSK"/>
    <property type="match status" value="1"/>
</dbReference>
<evidence type="ECO:0000313" key="9">
    <source>
        <dbReference type="EMBL" id="SMG08836.1"/>
    </source>
</evidence>
<dbReference type="GO" id="GO:0003677">
    <property type="term" value="F:DNA binding"/>
    <property type="evidence" value="ECO:0007669"/>
    <property type="project" value="UniProtKB-KW"/>
</dbReference>